<organism evidence="2 3">
    <name type="scientific">Anaeromyxobacter diazotrophicus</name>
    <dbReference type="NCBI Taxonomy" id="2590199"/>
    <lineage>
        <taxon>Bacteria</taxon>
        <taxon>Pseudomonadati</taxon>
        <taxon>Myxococcota</taxon>
        <taxon>Myxococcia</taxon>
        <taxon>Myxococcales</taxon>
        <taxon>Cystobacterineae</taxon>
        <taxon>Anaeromyxobacteraceae</taxon>
        <taxon>Anaeromyxobacter</taxon>
    </lineage>
</organism>
<name>A0A7I9VR05_9BACT</name>
<evidence type="ECO:0000313" key="2">
    <source>
        <dbReference type="EMBL" id="GEJ58856.1"/>
    </source>
</evidence>
<dbReference type="InterPro" id="IPR053710">
    <property type="entry name" value="Arylamine_NAT_domain_sf"/>
</dbReference>
<dbReference type="InterPro" id="IPR001447">
    <property type="entry name" value="Arylamine_N-AcTrfase"/>
</dbReference>
<evidence type="ECO:0000256" key="1">
    <source>
        <dbReference type="ARBA" id="ARBA00006547"/>
    </source>
</evidence>
<accession>A0A7I9VR05</accession>
<dbReference type="SUPFAM" id="SSF54001">
    <property type="entry name" value="Cysteine proteinases"/>
    <property type="match status" value="1"/>
</dbReference>
<protein>
    <recommendedName>
        <fullName evidence="4">N-acetyltransferase</fullName>
    </recommendedName>
</protein>
<dbReference type="InterPro" id="IPR038765">
    <property type="entry name" value="Papain-like_cys_pep_sf"/>
</dbReference>
<dbReference type="Gene3D" id="3.30.2140.20">
    <property type="match status" value="1"/>
</dbReference>
<keyword evidence="3" id="KW-1185">Reference proteome</keyword>
<dbReference type="AlphaFoldDB" id="A0A7I9VR05"/>
<dbReference type="GO" id="GO:0016407">
    <property type="term" value="F:acetyltransferase activity"/>
    <property type="evidence" value="ECO:0007669"/>
    <property type="project" value="InterPro"/>
</dbReference>
<gene>
    <name evidence="2" type="ORF">AMYX_35970</name>
</gene>
<comment type="caution">
    <text evidence="2">The sequence shown here is derived from an EMBL/GenBank/DDBJ whole genome shotgun (WGS) entry which is preliminary data.</text>
</comment>
<dbReference type="Pfam" id="PF00797">
    <property type="entry name" value="Acetyltransf_2"/>
    <property type="match status" value="1"/>
</dbReference>
<dbReference type="PANTHER" id="PTHR11786">
    <property type="entry name" value="N-HYDROXYARYLAMINE O-ACETYLTRANSFERASE"/>
    <property type="match status" value="1"/>
</dbReference>
<dbReference type="EMBL" id="BJTG01000009">
    <property type="protein sequence ID" value="GEJ58856.1"/>
    <property type="molecule type" value="Genomic_DNA"/>
</dbReference>
<evidence type="ECO:0000313" key="3">
    <source>
        <dbReference type="Proteomes" id="UP000503640"/>
    </source>
</evidence>
<proteinExistence type="inferred from homology"/>
<dbReference type="Proteomes" id="UP000503640">
    <property type="component" value="Unassembled WGS sequence"/>
</dbReference>
<dbReference type="PANTHER" id="PTHR11786:SF0">
    <property type="entry name" value="ARYLAMINE N-ACETYLTRANSFERASE 4-RELATED"/>
    <property type="match status" value="1"/>
</dbReference>
<reference evidence="3" key="1">
    <citation type="journal article" date="2020" name="Appl. Environ. Microbiol.">
        <title>Diazotrophic Anaeromyxobacter Isolates from Soils.</title>
        <authorList>
            <person name="Masuda Y."/>
            <person name="Yamanaka H."/>
            <person name="Xu Z.X."/>
            <person name="Shiratori Y."/>
            <person name="Aono T."/>
            <person name="Amachi S."/>
            <person name="Senoo K."/>
            <person name="Itoh H."/>
        </authorList>
    </citation>
    <scope>NUCLEOTIDE SEQUENCE [LARGE SCALE GENOMIC DNA]</scope>
    <source>
        <strain evidence="3">R267</strain>
    </source>
</reference>
<comment type="similarity">
    <text evidence="1">Belongs to the arylamine N-acetyltransferase family.</text>
</comment>
<dbReference type="RefSeq" id="WP_176067789.1">
    <property type="nucleotide sequence ID" value="NZ_BJTG01000009.1"/>
</dbReference>
<sequence>MPAPSPTWVSRYLALLGVEHAAPSLEQLRQLVRAQVLTVPFENSGSLLRRQAAGAGPVPPLDPEALLAAWEQRRAGGVCFEHTEAFGLLLAELGYPVTPIAGEISFPGSHQALLVEAGGARWLLDVGEGSPLLEPIPLDRAFEVRRAGLGFRFKSDPADAGVWLLERALEGSWKPFCRFWLRPQSRADREVAYQRHHRAGETWVTNSMVLVRCHEDEVVSFREFKLTRFTPAGKATAPVEAPGAWARLPGLAGLPALPLPAAARAWAAINGRALPAGA</sequence>
<evidence type="ECO:0008006" key="4">
    <source>
        <dbReference type="Google" id="ProtNLM"/>
    </source>
</evidence>